<reference evidence="1" key="2">
    <citation type="submission" date="2020-09" db="EMBL/GenBank/DDBJ databases">
        <authorList>
            <person name="Sun Q."/>
            <person name="Ohkuma M."/>
        </authorList>
    </citation>
    <scope>NUCLEOTIDE SEQUENCE</scope>
    <source>
        <strain evidence="1">JCM 4790</strain>
    </source>
</reference>
<dbReference type="EMBL" id="BMVU01000013">
    <property type="protein sequence ID" value="GGX75645.1"/>
    <property type="molecule type" value="Genomic_DNA"/>
</dbReference>
<evidence type="ECO:0008006" key="3">
    <source>
        <dbReference type="Google" id="ProtNLM"/>
    </source>
</evidence>
<dbReference type="AlphaFoldDB" id="A0A918KV89"/>
<reference evidence="1" key="1">
    <citation type="journal article" date="2014" name="Int. J. Syst. Evol. Microbiol.">
        <title>Complete genome sequence of Corynebacterium casei LMG S-19264T (=DSM 44701T), isolated from a smear-ripened cheese.</title>
        <authorList>
            <consortium name="US DOE Joint Genome Institute (JGI-PGF)"/>
            <person name="Walter F."/>
            <person name="Albersmeier A."/>
            <person name="Kalinowski J."/>
            <person name="Ruckert C."/>
        </authorList>
    </citation>
    <scope>NUCLEOTIDE SEQUENCE</scope>
    <source>
        <strain evidence="1">JCM 4790</strain>
    </source>
</reference>
<protein>
    <recommendedName>
        <fullName evidence="3">Hydrolase</fullName>
    </recommendedName>
</protein>
<evidence type="ECO:0000313" key="2">
    <source>
        <dbReference type="Proteomes" id="UP000619244"/>
    </source>
</evidence>
<comment type="caution">
    <text evidence="1">The sequence shown here is derived from an EMBL/GenBank/DDBJ whole genome shotgun (WGS) entry which is preliminary data.</text>
</comment>
<dbReference type="RefSeq" id="WP_373308773.1">
    <property type="nucleotide sequence ID" value="NZ_BMVU01000013.1"/>
</dbReference>
<organism evidence="1 2">
    <name type="scientific">Streptomyces minutiscleroticus</name>
    <dbReference type="NCBI Taxonomy" id="68238"/>
    <lineage>
        <taxon>Bacteria</taxon>
        <taxon>Bacillati</taxon>
        <taxon>Actinomycetota</taxon>
        <taxon>Actinomycetes</taxon>
        <taxon>Kitasatosporales</taxon>
        <taxon>Streptomycetaceae</taxon>
        <taxon>Streptomyces</taxon>
    </lineage>
</organism>
<gene>
    <name evidence="1" type="ORF">GCM10010358_32440</name>
</gene>
<sequence length="152" mass="16754">MGAVGRDGDDVLERLPDAFWRTPYVGARFPGSPAVRDRPGLAEGANCQLFAYEVLRHFGRAPRPWRSSDLWADTLLTRRVPVGEPLDLVLFNATRDPYGAHVGVVVGEGRVLHLCAEAGRPAVWGRAEFAARERYRTLIGFKRMAPDAAARG</sequence>
<name>A0A918KV89_9ACTN</name>
<dbReference type="SUPFAM" id="SSF54001">
    <property type="entry name" value="Cysteine proteinases"/>
    <property type="match status" value="1"/>
</dbReference>
<dbReference type="Proteomes" id="UP000619244">
    <property type="component" value="Unassembled WGS sequence"/>
</dbReference>
<keyword evidence="2" id="KW-1185">Reference proteome</keyword>
<accession>A0A918KV89</accession>
<evidence type="ECO:0000313" key="1">
    <source>
        <dbReference type="EMBL" id="GGX75645.1"/>
    </source>
</evidence>
<dbReference type="Gene3D" id="3.90.1720.10">
    <property type="entry name" value="endopeptidase domain like (from Nostoc punctiforme)"/>
    <property type="match status" value="1"/>
</dbReference>
<dbReference type="InterPro" id="IPR038765">
    <property type="entry name" value="Papain-like_cys_pep_sf"/>
</dbReference>
<proteinExistence type="predicted"/>